<dbReference type="RefSeq" id="WP_160896598.1">
    <property type="nucleotide sequence ID" value="NZ_WUMU01000029.1"/>
</dbReference>
<keyword evidence="4 6" id="KW-1133">Transmembrane helix</keyword>
<sequence length="295" mass="31387">MMRTLRLLLAIGKQVGEINMALIAAGVAFYSMLALFPGIAAMISLWGLVSDPSVVVDELQLMQGIIPEQVYALVSDQVVKISSGSGSALGWTGIVSLSVAIWSARSGVASLMLGLNQIHGDPNRGSLKHYLTALLLTVALLGVGIVALGSVVIVPLVLKLVPLGMISSILIELVRWLAAVLALLMGLSLIYRYGPNSRGKRLKWATPGAGLAVTGWAIASFGFSLYLTNFANYNETYGSLGAAVAMLFWLYITAFLVLLGASLNVQLARRRIREGHAIPGDRTMVEGPPEERQTA</sequence>
<evidence type="ECO:0000256" key="4">
    <source>
        <dbReference type="ARBA" id="ARBA00022989"/>
    </source>
</evidence>
<organism evidence="7 8">
    <name type="scientific">Pseudooceanicola albus</name>
    <dbReference type="NCBI Taxonomy" id="2692189"/>
    <lineage>
        <taxon>Bacteria</taxon>
        <taxon>Pseudomonadati</taxon>
        <taxon>Pseudomonadota</taxon>
        <taxon>Alphaproteobacteria</taxon>
        <taxon>Rhodobacterales</taxon>
        <taxon>Paracoccaceae</taxon>
        <taxon>Pseudooceanicola</taxon>
    </lineage>
</organism>
<feature type="transmembrane region" description="Helical" evidence="6">
    <location>
        <begin position="239"/>
        <end position="263"/>
    </location>
</feature>
<evidence type="ECO:0000256" key="5">
    <source>
        <dbReference type="ARBA" id="ARBA00023136"/>
    </source>
</evidence>
<reference evidence="7 8" key="1">
    <citation type="submission" date="2019-12" db="EMBL/GenBank/DDBJ databases">
        <authorList>
            <person name="Li M."/>
        </authorList>
    </citation>
    <scope>NUCLEOTIDE SEQUENCE [LARGE SCALE GENOMIC DNA]</scope>
    <source>
        <strain evidence="7 8">GBMRC 2024</strain>
    </source>
</reference>
<keyword evidence="5 6" id="KW-0472">Membrane</keyword>
<feature type="transmembrane region" description="Helical" evidence="6">
    <location>
        <begin position="134"/>
        <end position="158"/>
    </location>
</feature>
<dbReference type="PIRSF" id="PIRSF035875">
    <property type="entry name" value="RNase_BN"/>
    <property type="match status" value="1"/>
</dbReference>
<protein>
    <submittedName>
        <fullName evidence="7">YihY family inner membrane protein</fullName>
    </submittedName>
</protein>
<dbReference type="Proteomes" id="UP000477911">
    <property type="component" value="Unassembled WGS sequence"/>
</dbReference>
<dbReference type="Pfam" id="PF03631">
    <property type="entry name" value="Virul_fac_BrkB"/>
    <property type="match status" value="1"/>
</dbReference>
<dbReference type="PANTHER" id="PTHR30213:SF0">
    <property type="entry name" value="UPF0761 MEMBRANE PROTEIN YIHY"/>
    <property type="match status" value="1"/>
</dbReference>
<feature type="transmembrane region" description="Helical" evidence="6">
    <location>
        <begin position="204"/>
        <end position="227"/>
    </location>
</feature>
<comment type="caution">
    <text evidence="7">The sequence shown here is derived from an EMBL/GenBank/DDBJ whole genome shotgun (WGS) entry which is preliminary data.</text>
</comment>
<evidence type="ECO:0000256" key="1">
    <source>
        <dbReference type="ARBA" id="ARBA00004651"/>
    </source>
</evidence>
<keyword evidence="8" id="KW-1185">Reference proteome</keyword>
<feature type="transmembrane region" description="Helical" evidence="6">
    <location>
        <begin position="88"/>
        <end position="113"/>
    </location>
</feature>
<evidence type="ECO:0000256" key="6">
    <source>
        <dbReference type="SAM" id="Phobius"/>
    </source>
</evidence>
<evidence type="ECO:0000256" key="3">
    <source>
        <dbReference type="ARBA" id="ARBA00022692"/>
    </source>
</evidence>
<dbReference type="EMBL" id="WUMU01000029">
    <property type="protein sequence ID" value="MXN20474.1"/>
    <property type="molecule type" value="Genomic_DNA"/>
</dbReference>
<dbReference type="PANTHER" id="PTHR30213">
    <property type="entry name" value="INNER MEMBRANE PROTEIN YHJD"/>
    <property type="match status" value="1"/>
</dbReference>
<feature type="transmembrane region" description="Helical" evidence="6">
    <location>
        <begin position="173"/>
        <end position="192"/>
    </location>
</feature>
<evidence type="ECO:0000313" key="8">
    <source>
        <dbReference type="Proteomes" id="UP000477911"/>
    </source>
</evidence>
<feature type="transmembrane region" description="Helical" evidence="6">
    <location>
        <begin position="21"/>
        <end position="49"/>
    </location>
</feature>
<name>A0A6L7G8A5_9RHOB</name>
<comment type="subcellular location">
    <subcellularLocation>
        <location evidence="1">Cell membrane</location>
        <topology evidence="1">Multi-pass membrane protein</topology>
    </subcellularLocation>
</comment>
<keyword evidence="2" id="KW-1003">Cell membrane</keyword>
<evidence type="ECO:0000313" key="7">
    <source>
        <dbReference type="EMBL" id="MXN20474.1"/>
    </source>
</evidence>
<dbReference type="NCBIfam" id="TIGR00765">
    <property type="entry name" value="yihY_not_rbn"/>
    <property type="match status" value="1"/>
</dbReference>
<keyword evidence="3 6" id="KW-0812">Transmembrane</keyword>
<evidence type="ECO:0000256" key="2">
    <source>
        <dbReference type="ARBA" id="ARBA00022475"/>
    </source>
</evidence>
<proteinExistence type="predicted"/>
<dbReference type="GO" id="GO:0005886">
    <property type="term" value="C:plasma membrane"/>
    <property type="evidence" value="ECO:0007669"/>
    <property type="project" value="UniProtKB-SubCell"/>
</dbReference>
<dbReference type="InterPro" id="IPR017039">
    <property type="entry name" value="Virul_fac_BrkB"/>
</dbReference>
<dbReference type="AlphaFoldDB" id="A0A6L7G8A5"/>
<accession>A0A6L7G8A5</accession>
<gene>
    <name evidence="7" type="ORF">GR170_21780</name>
</gene>